<dbReference type="EMBL" id="PHAH01000004">
    <property type="protein sequence ID" value="PKM89201.1"/>
    <property type="molecule type" value="Genomic_DNA"/>
</dbReference>
<dbReference type="PANTHER" id="PTHR34824:SF1">
    <property type="entry name" value="HEAT-INDUCIBLE TRANSCRIPTION REPRESSOR HRCA"/>
    <property type="match status" value="1"/>
</dbReference>
<accession>A0A2N2E3C1</accession>
<feature type="domain" description="Heat-inducible transcription repressor HrcA C-terminal" evidence="5">
    <location>
        <begin position="106"/>
        <end position="221"/>
    </location>
</feature>
<dbReference type="Gene3D" id="3.30.450.40">
    <property type="match status" value="1"/>
</dbReference>
<protein>
    <recommendedName>
        <fullName evidence="9">Heat-inducible transcription repressor HrcA C-terminal domain-containing protein</fullName>
    </recommendedName>
</protein>
<evidence type="ECO:0000313" key="7">
    <source>
        <dbReference type="EMBL" id="PKM89201.1"/>
    </source>
</evidence>
<dbReference type="Pfam" id="PF01628">
    <property type="entry name" value="HrcA"/>
    <property type="match status" value="1"/>
</dbReference>
<evidence type="ECO:0008006" key="9">
    <source>
        <dbReference type="Google" id="ProtNLM"/>
    </source>
</evidence>
<dbReference type="AlphaFoldDB" id="A0A2N2E3C1"/>
<name>A0A2N2E3C1_9BACT</name>
<dbReference type="InterPro" id="IPR036390">
    <property type="entry name" value="WH_DNA-bd_sf"/>
</dbReference>
<evidence type="ECO:0000256" key="4">
    <source>
        <dbReference type="ARBA" id="ARBA00023163"/>
    </source>
</evidence>
<dbReference type="InterPro" id="IPR029016">
    <property type="entry name" value="GAF-like_dom_sf"/>
</dbReference>
<dbReference type="Gene3D" id="1.10.10.10">
    <property type="entry name" value="Winged helix-like DNA-binding domain superfamily/Winged helix DNA-binding domain"/>
    <property type="match status" value="1"/>
</dbReference>
<evidence type="ECO:0000313" key="8">
    <source>
        <dbReference type="Proteomes" id="UP000233325"/>
    </source>
</evidence>
<evidence type="ECO:0000256" key="3">
    <source>
        <dbReference type="ARBA" id="ARBA00023016"/>
    </source>
</evidence>
<dbReference type="GO" id="GO:0045892">
    <property type="term" value="P:negative regulation of DNA-templated transcription"/>
    <property type="evidence" value="ECO:0007669"/>
    <property type="project" value="TreeGrafter"/>
</dbReference>
<feature type="domain" description="Winged helix-turn-helix transcription repressor HrcA DNA-binding" evidence="6">
    <location>
        <begin position="10"/>
        <end position="80"/>
    </location>
</feature>
<keyword evidence="1" id="KW-0678">Repressor</keyword>
<keyword evidence="2" id="KW-0805">Transcription regulation</keyword>
<dbReference type="InterPro" id="IPR021153">
    <property type="entry name" value="HrcA_C"/>
</dbReference>
<gene>
    <name evidence="7" type="ORF">CVU83_00520</name>
</gene>
<dbReference type="PANTHER" id="PTHR34824">
    <property type="entry name" value="HEAT-INDUCIBLE TRANSCRIPTION REPRESSOR HRCA"/>
    <property type="match status" value="1"/>
</dbReference>
<evidence type="ECO:0000259" key="6">
    <source>
        <dbReference type="Pfam" id="PF03444"/>
    </source>
</evidence>
<dbReference type="Proteomes" id="UP000233325">
    <property type="component" value="Unassembled WGS sequence"/>
</dbReference>
<evidence type="ECO:0000256" key="2">
    <source>
        <dbReference type="ARBA" id="ARBA00023015"/>
    </source>
</evidence>
<keyword evidence="4" id="KW-0804">Transcription</keyword>
<dbReference type="SUPFAM" id="SSF46785">
    <property type="entry name" value="Winged helix' DNA-binding domain"/>
    <property type="match status" value="1"/>
</dbReference>
<comment type="caution">
    <text evidence="7">The sequence shown here is derived from an EMBL/GenBank/DDBJ whole genome shotgun (WGS) entry which is preliminary data.</text>
</comment>
<keyword evidence="3" id="KW-0346">Stress response</keyword>
<dbReference type="SUPFAM" id="SSF55781">
    <property type="entry name" value="GAF domain-like"/>
    <property type="match status" value="1"/>
</dbReference>
<evidence type="ECO:0000259" key="5">
    <source>
        <dbReference type="Pfam" id="PF01628"/>
    </source>
</evidence>
<organism evidence="7 8">
    <name type="scientific">Candidatus Falkowbacteria bacterium HGW-Falkowbacteria-2</name>
    <dbReference type="NCBI Taxonomy" id="2013769"/>
    <lineage>
        <taxon>Bacteria</taxon>
        <taxon>Candidatus Falkowiibacteriota</taxon>
    </lineage>
</organism>
<dbReference type="InterPro" id="IPR005104">
    <property type="entry name" value="WHTH_HrcA_DNA-bd"/>
</dbReference>
<evidence type="ECO:0000256" key="1">
    <source>
        <dbReference type="ARBA" id="ARBA00022491"/>
    </source>
</evidence>
<dbReference type="InterPro" id="IPR036388">
    <property type="entry name" value="WH-like_DNA-bd_sf"/>
</dbReference>
<dbReference type="InterPro" id="IPR002571">
    <property type="entry name" value="HrcA"/>
</dbReference>
<dbReference type="Pfam" id="PF03444">
    <property type="entry name" value="WHD_HrcA"/>
    <property type="match status" value="1"/>
</dbReference>
<proteinExistence type="predicted"/>
<dbReference type="GO" id="GO:0003677">
    <property type="term" value="F:DNA binding"/>
    <property type="evidence" value="ECO:0007669"/>
    <property type="project" value="InterPro"/>
</dbReference>
<sequence length="234" mass="26144">MIPGNPKYMELSPRQKIVLKTLIKEYVRSAQPVASGILVEKYSLDISPATVRNELTVLEDLGYIHQPHTSAGRVPTEEAYLLDLGDNEAKRLRSTDKEALEAVLSAAESFKPAARTLAELSGNAVFWAFHKNDLYHTGLSNLFSQSEFKQSEMLFDVSQVIDRMEEIIDGLFDELPEGTQVYIGSNNPFGAFLGTTLLKYRHGGVSGLCGILGPMRMDYPRNLSLLTHLEEYFK</sequence>
<reference evidence="7 8" key="1">
    <citation type="journal article" date="2017" name="ISME J.">
        <title>Potential for microbial H2 and metal transformations associated with novel bacteria and archaea in deep terrestrial subsurface sediments.</title>
        <authorList>
            <person name="Hernsdorf A.W."/>
            <person name="Amano Y."/>
            <person name="Miyakawa K."/>
            <person name="Ise K."/>
            <person name="Suzuki Y."/>
            <person name="Anantharaman K."/>
            <person name="Probst A."/>
            <person name="Burstein D."/>
            <person name="Thomas B.C."/>
            <person name="Banfield J.F."/>
        </authorList>
    </citation>
    <scope>NUCLEOTIDE SEQUENCE [LARGE SCALE GENOMIC DNA]</scope>
    <source>
        <strain evidence="7">HGW-Falkowbacteria-2</strain>
    </source>
</reference>